<reference evidence="1" key="1">
    <citation type="submission" date="2020-07" db="EMBL/GenBank/DDBJ databases">
        <title>Multicomponent nature underlies the extraordinary mechanical properties of spider dragline silk.</title>
        <authorList>
            <person name="Kono N."/>
            <person name="Nakamura H."/>
            <person name="Mori M."/>
            <person name="Yoshida Y."/>
            <person name="Ohtoshi R."/>
            <person name="Malay A.D."/>
            <person name="Moran D.A.P."/>
            <person name="Tomita M."/>
            <person name="Numata K."/>
            <person name="Arakawa K."/>
        </authorList>
    </citation>
    <scope>NUCLEOTIDE SEQUENCE</scope>
</reference>
<proteinExistence type="predicted"/>
<keyword evidence="2" id="KW-1185">Reference proteome</keyword>
<accession>A0A8X6HRK6</accession>
<dbReference type="AlphaFoldDB" id="A0A8X6HRK6"/>
<evidence type="ECO:0000313" key="1">
    <source>
        <dbReference type="EMBL" id="GFR08254.1"/>
    </source>
</evidence>
<evidence type="ECO:0000313" key="2">
    <source>
        <dbReference type="Proteomes" id="UP000887116"/>
    </source>
</evidence>
<name>A0A8X6HRK6_TRICU</name>
<organism evidence="1 2">
    <name type="scientific">Trichonephila clavata</name>
    <name type="common">Joro spider</name>
    <name type="synonym">Nephila clavata</name>
    <dbReference type="NCBI Taxonomy" id="2740835"/>
    <lineage>
        <taxon>Eukaryota</taxon>
        <taxon>Metazoa</taxon>
        <taxon>Ecdysozoa</taxon>
        <taxon>Arthropoda</taxon>
        <taxon>Chelicerata</taxon>
        <taxon>Arachnida</taxon>
        <taxon>Araneae</taxon>
        <taxon>Araneomorphae</taxon>
        <taxon>Entelegynae</taxon>
        <taxon>Araneoidea</taxon>
        <taxon>Nephilidae</taxon>
        <taxon>Trichonephila</taxon>
    </lineage>
</organism>
<gene>
    <name evidence="1" type="ORF">TNCT_523961</name>
</gene>
<protein>
    <submittedName>
        <fullName evidence="1">Uncharacterized protein</fullName>
    </submittedName>
</protein>
<sequence>MDRSECLPDKGPHQIKGLPLIKASLGIKLSPRADSVAFSPLVITPKLACNRVGSSPGRRVADLSAADRVSRRVIHQRKNN</sequence>
<dbReference type="EMBL" id="BMAO01006400">
    <property type="protein sequence ID" value="GFR08254.1"/>
    <property type="molecule type" value="Genomic_DNA"/>
</dbReference>
<comment type="caution">
    <text evidence="1">The sequence shown here is derived from an EMBL/GenBank/DDBJ whole genome shotgun (WGS) entry which is preliminary data.</text>
</comment>
<dbReference type="Proteomes" id="UP000887116">
    <property type="component" value="Unassembled WGS sequence"/>
</dbReference>